<proteinExistence type="predicted"/>
<organism evidence="3 4">
    <name type="scientific">Microlunatus ginsengisoli</name>
    <dbReference type="NCBI Taxonomy" id="363863"/>
    <lineage>
        <taxon>Bacteria</taxon>
        <taxon>Bacillati</taxon>
        <taxon>Actinomycetota</taxon>
        <taxon>Actinomycetes</taxon>
        <taxon>Propionibacteriales</taxon>
        <taxon>Propionibacteriaceae</taxon>
        <taxon>Microlunatus</taxon>
    </lineage>
</organism>
<reference evidence="4" key="1">
    <citation type="journal article" date="2019" name="Int. J. Syst. Evol. Microbiol.">
        <title>The Global Catalogue of Microorganisms (GCM) 10K type strain sequencing project: providing services to taxonomists for standard genome sequencing and annotation.</title>
        <authorList>
            <consortium name="The Broad Institute Genomics Platform"/>
            <consortium name="The Broad Institute Genome Sequencing Center for Infectious Disease"/>
            <person name="Wu L."/>
            <person name="Ma J."/>
        </authorList>
    </citation>
    <scope>NUCLEOTIDE SEQUENCE [LARGE SCALE GENOMIC DNA]</scope>
    <source>
        <strain evidence="4">JCM 16929</strain>
    </source>
</reference>
<dbReference type="Gene3D" id="1.10.10.10">
    <property type="entry name" value="Winged helix-like DNA-binding domain superfamily/Winged helix DNA-binding domain"/>
    <property type="match status" value="1"/>
</dbReference>
<protein>
    <recommendedName>
        <fullName evidence="2">Helix-turn-helix domain-containing protein</fullName>
    </recommendedName>
</protein>
<sequence>MAGPETKRSQSGEAENGTRQEGELIMEELWTTEELARYMRVNPSTIRRWRLDDVGPRFVRVGTVYRYPVSAVEAWMADRVRSSLAS</sequence>
<evidence type="ECO:0000256" key="1">
    <source>
        <dbReference type="SAM" id="MobiDB-lite"/>
    </source>
</evidence>
<feature type="region of interest" description="Disordered" evidence="1">
    <location>
        <begin position="1"/>
        <end position="23"/>
    </location>
</feature>
<gene>
    <name evidence="3" type="ORF">GCM10022236_10380</name>
</gene>
<dbReference type="Proteomes" id="UP001501490">
    <property type="component" value="Unassembled WGS sequence"/>
</dbReference>
<dbReference type="InterPro" id="IPR009061">
    <property type="entry name" value="DNA-bd_dom_put_sf"/>
</dbReference>
<evidence type="ECO:0000313" key="3">
    <source>
        <dbReference type="EMBL" id="GAA3610633.1"/>
    </source>
</evidence>
<dbReference type="SUPFAM" id="SSF46955">
    <property type="entry name" value="Putative DNA-binding domain"/>
    <property type="match status" value="1"/>
</dbReference>
<keyword evidence="4" id="KW-1185">Reference proteome</keyword>
<feature type="compositionally biased region" description="Basic and acidic residues" evidence="1">
    <location>
        <begin position="1"/>
        <end position="22"/>
    </location>
</feature>
<evidence type="ECO:0000259" key="2">
    <source>
        <dbReference type="Pfam" id="PF12728"/>
    </source>
</evidence>
<feature type="domain" description="Helix-turn-helix" evidence="2">
    <location>
        <begin position="31"/>
        <end position="79"/>
    </location>
</feature>
<evidence type="ECO:0000313" key="4">
    <source>
        <dbReference type="Proteomes" id="UP001501490"/>
    </source>
</evidence>
<accession>A0ABP6ZI96</accession>
<dbReference type="InterPro" id="IPR010093">
    <property type="entry name" value="SinI_DNA-bd"/>
</dbReference>
<name>A0ABP6ZI96_9ACTN</name>
<dbReference type="EMBL" id="BAABAB010000007">
    <property type="protein sequence ID" value="GAA3610633.1"/>
    <property type="molecule type" value="Genomic_DNA"/>
</dbReference>
<dbReference type="InterPro" id="IPR041657">
    <property type="entry name" value="HTH_17"/>
</dbReference>
<comment type="caution">
    <text evidence="3">The sequence shown here is derived from an EMBL/GenBank/DDBJ whole genome shotgun (WGS) entry which is preliminary data.</text>
</comment>
<dbReference type="NCBIfam" id="TIGR01764">
    <property type="entry name" value="excise"/>
    <property type="match status" value="1"/>
</dbReference>
<dbReference type="Pfam" id="PF12728">
    <property type="entry name" value="HTH_17"/>
    <property type="match status" value="1"/>
</dbReference>
<dbReference type="InterPro" id="IPR036388">
    <property type="entry name" value="WH-like_DNA-bd_sf"/>
</dbReference>